<keyword evidence="6 7" id="KW-0067">ATP-binding</keyword>
<organism evidence="11 12">
    <name type="scientific">Streptomyces liliifuscus</name>
    <dbReference type="NCBI Taxonomy" id="2797636"/>
    <lineage>
        <taxon>Bacteria</taxon>
        <taxon>Bacillati</taxon>
        <taxon>Actinomycetota</taxon>
        <taxon>Actinomycetes</taxon>
        <taxon>Kitasatosporales</taxon>
        <taxon>Streptomycetaceae</taxon>
        <taxon>Streptomyces</taxon>
    </lineage>
</organism>
<dbReference type="Gene3D" id="3.30.200.20">
    <property type="entry name" value="Phosphorylase Kinase, domain 1"/>
    <property type="match status" value="1"/>
</dbReference>
<dbReference type="InterPro" id="IPR008271">
    <property type="entry name" value="Ser/Thr_kinase_AS"/>
</dbReference>
<feature type="compositionally biased region" description="Low complexity" evidence="8">
    <location>
        <begin position="397"/>
        <end position="420"/>
    </location>
</feature>
<evidence type="ECO:0000256" key="6">
    <source>
        <dbReference type="ARBA" id="ARBA00022840"/>
    </source>
</evidence>
<dbReference type="CDD" id="cd14014">
    <property type="entry name" value="STKc_PknB_like"/>
    <property type="match status" value="1"/>
</dbReference>
<dbReference type="InterPro" id="IPR000719">
    <property type="entry name" value="Prot_kinase_dom"/>
</dbReference>
<evidence type="ECO:0000256" key="9">
    <source>
        <dbReference type="SAM" id="Phobius"/>
    </source>
</evidence>
<evidence type="ECO:0000256" key="8">
    <source>
        <dbReference type="SAM" id="MobiDB-lite"/>
    </source>
</evidence>
<dbReference type="GO" id="GO:0004674">
    <property type="term" value="F:protein serine/threonine kinase activity"/>
    <property type="evidence" value="ECO:0007669"/>
    <property type="project" value="UniProtKB-KW"/>
</dbReference>
<evidence type="ECO:0000313" key="11">
    <source>
        <dbReference type="EMBL" id="QQM43265.1"/>
    </source>
</evidence>
<dbReference type="Pfam" id="PF00069">
    <property type="entry name" value="Pkinase"/>
    <property type="match status" value="1"/>
</dbReference>
<accession>A0A7T7KYS0</accession>
<dbReference type="EC" id="2.7.11.1" evidence="1"/>
<dbReference type="RefSeq" id="WP_200398098.1">
    <property type="nucleotide sequence ID" value="NZ_CP066831.1"/>
</dbReference>
<evidence type="ECO:0000313" key="12">
    <source>
        <dbReference type="Proteomes" id="UP000595636"/>
    </source>
</evidence>
<evidence type="ECO:0000256" key="7">
    <source>
        <dbReference type="PROSITE-ProRule" id="PRU10141"/>
    </source>
</evidence>
<keyword evidence="9" id="KW-0812">Transmembrane</keyword>
<dbReference type="InterPro" id="IPR011009">
    <property type="entry name" value="Kinase-like_dom_sf"/>
</dbReference>
<keyword evidence="4 7" id="KW-0547">Nucleotide-binding</keyword>
<dbReference type="PROSITE" id="PS00108">
    <property type="entry name" value="PROTEIN_KINASE_ST"/>
    <property type="match status" value="1"/>
</dbReference>
<dbReference type="PANTHER" id="PTHR43289:SF6">
    <property type="entry name" value="SERINE_THREONINE-PROTEIN KINASE NEKL-3"/>
    <property type="match status" value="1"/>
</dbReference>
<dbReference type="Gene3D" id="1.10.510.10">
    <property type="entry name" value="Transferase(Phosphotransferase) domain 1"/>
    <property type="match status" value="1"/>
</dbReference>
<dbReference type="GO" id="GO:0005524">
    <property type="term" value="F:ATP binding"/>
    <property type="evidence" value="ECO:0007669"/>
    <property type="project" value="UniProtKB-UniRule"/>
</dbReference>
<feature type="compositionally biased region" description="Low complexity" evidence="8">
    <location>
        <begin position="270"/>
        <end position="279"/>
    </location>
</feature>
<evidence type="ECO:0000256" key="2">
    <source>
        <dbReference type="ARBA" id="ARBA00022527"/>
    </source>
</evidence>
<evidence type="ECO:0000256" key="3">
    <source>
        <dbReference type="ARBA" id="ARBA00022679"/>
    </source>
</evidence>
<gene>
    <name evidence="11" type="ORF">JEQ17_30250</name>
</gene>
<keyword evidence="12" id="KW-1185">Reference proteome</keyword>
<feature type="compositionally biased region" description="Gly residues" evidence="8">
    <location>
        <begin position="302"/>
        <end position="328"/>
    </location>
</feature>
<feature type="binding site" evidence="7">
    <location>
        <position position="41"/>
    </location>
    <ligand>
        <name>ATP</name>
        <dbReference type="ChEBI" id="CHEBI:30616"/>
    </ligand>
</feature>
<dbReference type="EMBL" id="CP066831">
    <property type="protein sequence ID" value="QQM43265.1"/>
    <property type="molecule type" value="Genomic_DNA"/>
</dbReference>
<proteinExistence type="predicted"/>
<evidence type="ECO:0000256" key="5">
    <source>
        <dbReference type="ARBA" id="ARBA00022777"/>
    </source>
</evidence>
<keyword evidence="9" id="KW-1133">Transmembrane helix</keyword>
<evidence type="ECO:0000256" key="1">
    <source>
        <dbReference type="ARBA" id="ARBA00012513"/>
    </source>
</evidence>
<dbReference type="KEGG" id="slf:JEQ17_30250"/>
<keyword evidence="3" id="KW-0808">Transferase</keyword>
<sequence length="548" mass="56395">MNASGDMVDGRFELLARLGSGGMGTVWRARDSVLHREVALKAVRHDAAASASVRERVLREARALARISHPNVVMIHHIIDDDPHPWLVMELVDGVSLQERLADGPLSPSEAARLGRQVLAALRAAVAAGIQHRDVKPANILLRADGSAVLTDFGIAALQGSTALTATGELIGSPEYIAPERIRGNDDDPASDLWSLGLVLYVCVEGISPLRRGTTLGTLAAVLDEAVPPPVRSGPLSPVLQALLVRDPAARPDAARLDAMLAQVESGTTPDWALPTATAPLPPGPTTAPTHVLPVPPASGGTIPGGSGPGDRGPGSGPGSTVSGGSGPGSAWPAEPVGEHPTRVQNLSPRGRRGRPALIATVAVVVAALATAATALVLNLRETDGDDGKAKGGGVSASGTATSPSSKQTPTPSSTPAPSKEASQPAASPSKDATTPPATGGRWIAQLFSEPVGSGTATRDQRLATIRKTVPEAVYVRSDDYASLRPGFWVIYAPGPFTDGRAALSFCAERGRTTSTTCVGRYLSTASADYSLQCSPPADSPKGRCTRQ</sequence>
<dbReference type="AlphaFoldDB" id="A0A7T7KYS0"/>
<dbReference type="PANTHER" id="PTHR43289">
    <property type="entry name" value="MITOGEN-ACTIVATED PROTEIN KINASE KINASE KINASE 20-RELATED"/>
    <property type="match status" value="1"/>
</dbReference>
<feature type="region of interest" description="Disordered" evidence="8">
    <location>
        <begin position="270"/>
        <end position="351"/>
    </location>
</feature>
<dbReference type="PROSITE" id="PS00107">
    <property type="entry name" value="PROTEIN_KINASE_ATP"/>
    <property type="match status" value="1"/>
</dbReference>
<evidence type="ECO:0000256" key="4">
    <source>
        <dbReference type="ARBA" id="ARBA00022741"/>
    </source>
</evidence>
<keyword evidence="5 11" id="KW-0418">Kinase</keyword>
<feature type="region of interest" description="Disordered" evidence="8">
    <location>
        <begin position="383"/>
        <end position="440"/>
    </location>
</feature>
<keyword evidence="9" id="KW-0472">Membrane</keyword>
<keyword evidence="2" id="KW-0723">Serine/threonine-protein kinase</keyword>
<dbReference type="SMART" id="SM00220">
    <property type="entry name" value="S_TKc"/>
    <property type="match status" value="1"/>
</dbReference>
<evidence type="ECO:0000259" key="10">
    <source>
        <dbReference type="PROSITE" id="PS50011"/>
    </source>
</evidence>
<feature type="domain" description="Protein kinase" evidence="10">
    <location>
        <begin position="12"/>
        <end position="261"/>
    </location>
</feature>
<feature type="transmembrane region" description="Helical" evidence="9">
    <location>
        <begin position="357"/>
        <end position="378"/>
    </location>
</feature>
<name>A0A7T7KYS0_9ACTN</name>
<dbReference type="SUPFAM" id="SSF56112">
    <property type="entry name" value="Protein kinase-like (PK-like)"/>
    <property type="match status" value="1"/>
</dbReference>
<reference evidence="11 12" key="1">
    <citation type="submission" date="2020-12" db="EMBL/GenBank/DDBJ databases">
        <title>A novel species.</title>
        <authorList>
            <person name="Li K."/>
        </authorList>
    </citation>
    <scope>NUCLEOTIDE SEQUENCE [LARGE SCALE GENOMIC DNA]</scope>
    <source>
        <strain evidence="11 12">ZYC-3</strain>
    </source>
</reference>
<feature type="compositionally biased region" description="Polar residues" evidence="8">
    <location>
        <begin position="421"/>
        <end position="437"/>
    </location>
</feature>
<dbReference type="PROSITE" id="PS50011">
    <property type="entry name" value="PROTEIN_KINASE_DOM"/>
    <property type="match status" value="1"/>
</dbReference>
<dbReference type="InterPro" id="IPR017441">
    <property type="entry name" value="Protein_kinase_ATP_BS"/>
</dbReference>
<dbReference type="Proteomes" id="UP000595636">
    <property type="component" value="Chromosome"/>
</dbReference>
<protein>
    <recommendedName>
        <fullName evidence="1">non-specific serine/threonine protein kinase</fullName>
        <ecNumber evidence="1">2.7.11.1</ecNumber>
    </recommendedName>
</protein>